<evidence type="ECO:0000313" key="2">
    <source>
        <dbReference type="EMBL" id="GGZ65575.1"/>
    </source>
</evidence>
<gene>
    <name evidence="2" type="ORF">GCM10008101_19400</name>
</gene>
<dbReference type="Proteomes" id="UP000643403">
    <property type="component" value="Unassembled WGS sequence"/>
</dbReference>
<feature type="signal peptide" evidence="1">
    <location>
        <begin position="1"/>
        <end position="21"/>
    </location>
</feature>
<dbReference type="EMBL" id="BMXY01000002">
    <property type="protein sequence ID" value="GGZ65575.1"/>
    <property type="molecule type" value="Genomic_DNA"/>
</dbReference>
<comment type="caution">
    <text evidence="2">The sequence shown here is derived from an EMBL/GenBank/DDBJ whole genome shotgun (WGS) entry which is preliminary data.</text>
</comment>
<name>A0ABQ3C2H5_9GAMM</name>
<accession>A0ABQ3C2H5</accession>
<sequence length="223" mass="23036">MRNALMLLPLALALAATPAFAQDRVSIDKVNGSIHAEAGKTYGSLETVNGSIRIDADVQARSAETVNGSIRVGDGAQVGDLETVNGSIHTGQRVRIDGDIETVNGGIFVDRGGAVSGGVETVNGAIGLVDTDVGRGIETVNGDVTVGVGSHVRGGILVEKPNVQFLNMRKRDPRIVIGPNAQVDGPLVFKRPVVLYVHDTAKVGSITGATAQRFSTPTPPAAP</sequence>
<proteinExistence type="predicted"/>
<keyword evidence="3" id="KW-1185">Reference proteome</keyword>
<evidence type="ECO:0000313" key="3">
    <source>
        <dbReference type="Proteomes" id="UP000643403"/>
    </source>
</evidence>
<keyword evidence="1" id="KW-0732">Signal</keyword>
<feature type="chain" id="PRO_5046808460" description="Polymer-forming protein" evidence="1">
    <location>
        <begin position="22"/>
        <end position="223"/>
    </location>
</feature>
<reference evidence="3" key="1">
    <citation type="journal article" date="2019" name="Int. J. Syst. Evol. Microbiol.">
        <title>The Global Catalogue of Microorganisms (GCM) 10K type strain sequencing project: providing services to taxonomists for standard genome sequencing and annotation.</title>
        <authorList>
            <consortium name="The Broad Institute Genomics Platform"/>
            <consortium name="The Broad Institute Genome Sequencing Center for Infectious Disease"/>
            <person name="Wu L."/>
            <person name="Ma J."/>
        </authorList>
    </citation>
    <scope>NUCLEOTIDE SEQUENCE [LARGE SCALE GENOMIC DNA]</scope>
    <source>
        <strain evidence="3">KCTC 22558</strain>
    </source>
</reference>
<evidence type="ECO:0000256" key="1">
    <source>
        <dbReference type="SAM" id="SignalP"/>
    </source>
</evidence>
<dbReference type="RefSeq" id="WP_189449364.1">
    <property type="nucleotide sequence ID" value="NZ_BMXY01000002.1"/>
</dbReference>
<organism evidence="2 3">
    <name type="scientific">Cognatilysobacter xinjiangensis</name>
    <dbReference type="NCBI Taxonomy" id="546892"/>
    <lineage>
        <taxon>Bacteria</taxon>
        <taxon>Pseudomonadati</taxon>
        <taxon>Pseudomonadota</taxon>
        <taxon>Gammaproteobacteria</taxon>
        <taxon>Lysobacterales</taxon>
        <taxon>Lysobacteraceae</taxon>
        <taxon>Cognatilysobacter</taxon>
    </lineage>
</organism>
<protein>
    <recommendedName>
        <fullName evidence="4">Polymer-forming protein</fullName>
    </recommendedName>
</protein>
<evidence type="ECO:0008006" key="4">
    <source>
        <dbReference type="Google" id="ProtNLM"/>
    </source>
</evidence>